<dbReference type="SUPFAM" id="SSF52540">
    <property type="entry name" value="P-loop containing nucleoside triphosphate hydrolases"/>
    <property type="match status" value="1"/>
</dbReference>
<evidence type="ECO:0000313" key="1">
    <source>
        <dbReference type="EMBL" id="SIS25742.1"/>
    </source>
</evidence>
<dbReference type="Gene3D" id="3.40.50.300">
    <property type="entry name" value="P-loop containing nucleotide triphosphate hydrolases"/>
    <property type="match status" value="1"/>
</dbReference>
<dbReference type="Proteomes" id="UP000186019">
    <property type="component" value="Unassembled WGS sequence"/>
</dbReference>
<dbReference type="InterPro" id="IPR027417">
    <property type="entry name" value="P-loop_NTPase"/>
</dbReference>
<keyword evidence="2" id="KW-1185">Reference proteome</keyword>
<dbReference type="OrthoDB" id="547419at2"/>
<reference evidence="1 2" key="1">
    <citation type="submission" date="2017-01" db="EMBL/GenBank/DDBJ databases">
        <authorList>
            <person name="Mah S.A."/>
            <person name="Swanson W.J."/>
            <person name="Moy G.W."/>
            <person name="Vacquier V.D."/>
        </authorList>
    </citation>
    <scope>NUCLEOTIDE SEQUENCE [LARGE SCALE GENOMIC DNA]</scope>
    <source>
        <strain evidence="1 2">DSM 29590</strain>
    </source>
</reference>
<protein>
    <recommendedName>
        <fullName evidence="3">Sulfotransferase family protein</fullName>
    </recommendedName>
</protein>
<dbReference type="RefSeq" id="WP_076535466.1">
    <property type="nucleotide sequence ID" value="NZ_FOAC01000004.1"/>
</dbReference>
<dbReference type="AlphaFoldDB" id="A0A1N7HLP7"/>
<evidence type="ECO:0000313" key="2">
    <source>
        <dbReference type="Proteomes" id="UP000186019"/>
    </source>
</evidence>
<proteinExistence type="predicted"/>
<name>A0A1N7HLP7_9RHOB</name>
<evidence type="ECO:0008006" key="3">
    <source>
        <dbReference type="Google" id="ProtNLM"/>
    </source>
</evidence>
<gene>
    <name evidence="1" type="ORF">SAMN05421666_3364</name>
</gene>
<accession>A0A1N7HLP7</accession>
<organism evidence="1 2">
    <name type="scientific">Roseovarius nanhaiticus</name>
    <dbReference type="NCBI Taxonomy" id="573024"/>
    <lineage>
        <taxon>Bacteria</taxon>
        <taxon>Pseudomonadati</taxon>
        <taxon>Pseudomonadota</taxon>
        <taxon>Alphaproteobacteria</taxon>
        <taxon>Rhodobacterales</taxon>
        <taxon>Roseobacteraceae</taxon>
        <taxon>Roseovarius</taxon>
    </lineage>
</organism>
<sequence length="340" mass="38923">MTRTLYLHIGAHRTATTSIQRFLVRQFDALVAAGCLLPLRKPRHFEMMNAIFDGSRKVDDVAADLNRRADKKPVPITKLIVTDEDISMRRDLSRLARFRDHFDVKVIYSMRRQDLWLESWYFQNIKWQWNPSLSHITFDQFLARRAEFHWIQYAHYVRHLEDVFGPENLLLSVFEPAQMPGGPVQHFCRQLGLDPLIGGAPGPHINASMSAAMVEFTRHLPMHEFTPPQRERLRRALEAVDRRSLGHSGKQSERLLPPDLRAALLAEYEVGNTALARRHFGRDHLFEAPCPDKETTLAEMKIPSSNTDLMAQFVAPLLRELVVGGAGAPHRSDARGGMRP</sequence>
<dbReference type="EMBL" id="FTNV01000004">
    <property type="protein sequence ID" value="SIS25742.1"/>
    <property type="molecule type" value="Genomic_DNA"/>
</dbReference>
<dbReference type="STRING" id="573024.SAMN05216208_3340"/>